<protein>
    <submittedName>
        <fullName evidence="1">Uncharacterized protein</fullName>
    </submittedName>
</protein>
<name>A0A8H7F5P2_AGABI</name>
<evidence type="ECO:0000313" key="1">
    <source>
        <dbReference type="EMBL" id="KAF7777899.1"/>
    </source>
</evidence>
<reference evidence="1 2" key="1">
    <citation type="journal article" name="Sci. Rep.">
        <title>Telomere-to-telomere assembled and centromere annotated genomes of the two main subspecies of the button mushroom Agaricus bisporus reveal especially polymorphic chromosome ends.</title>
        <authorList>
            <person name="Sonnenberg A.S.M."/>
            <person name="Sedaghat-Telgerd N."/>
            <person name="Lavrijssen B."/>
            <person name="Ohm R.A."/>
            <person name="Hendrickx P.M."/>
            <person name="Scholtmeijer K."/>
            <person name="Baars J.J.P."/>
            <person name="van Peer A."/>
        </authorList>
    </citation>
    <scope>NUCLEOTIDE SEQUENCE [LARGE SCALE GENOMIC DNA]</scope>
    <source>
        <strain evidence="1 2">H119_p4</strain>
    </source>
</reference>
<organism evidence="1 2">
    <name type="scientific">Agaricus bisporus var. burnettii</name>
    <dbReference type="NCBI Taxonomy" id="192524"/>
    <lineage>
        <taxon>Eukaryota</taxon>
        <taxon>Fungi</taxon>
        <taxon>Dikarya</taxon>
        <taxon>Basidiomycota</taxon>
        <taxon>Agaricomycotina</taxon>
        <taxon>Agaricomycetes</taxon>
        <taxon>Agaricomycetidae</taxon>
        <taxon>Agaricales</taxon>
        <taxon>Agaricineae</taxon>
        <taxon>Agaricaceae</taxon>
        <taxon>Agaricus</taxon>
    </lineage>
</organism>
<dbReference type="EMBL" id="JABXXO010000005">
    <property type="protein sequence ID" value="KAF7777899.1"/>
    <property type="molecule type" value="Genomic_DNA"/>
</dbReference>
<proteinExistence type="predicted"/>
<comment type="caution">
    <text evidence="1">The sequence shown here is derived from an EMBL/GenBank/DDBJ whole genome shotgun (WGS) entry which is preliminary data.</text>
</comment>
<dbReference type="Proteomes" id="UP000629468">
    <property type="component" value="Unassembled WGS sequence"/>
</dbReference>
<gene>
    <name evidence="1" type="ORF">Agabi119p4_3971</name>
</gene>
<sequence>MSPLIADKLERTNRFYVRVNFEHVAQSTFRVNDSNLWDPTQSKGGGGGFNFPPGCSSSSAFDALMHYHDNCIMIWIDGELTLGNRLSRGPISKGLSNREKLENTILAVCHFLCLGSGHNRYFEAKPLDPRQGIDYRTLRSPEQVAYDVSDLTTEGQVLGSGFEGTLYIHPLAN</sequence>
<evidence type="ECO:0000313" key="2">
    <source>
        <dbReference type="Proteomes" id="UP000629468"/>
    </source>
</evidence>
<accession>A0A8H7F5P2</accession>
<dbReference type="AlphaFoldDB" id="A0A8H7F5P2"/>